<evidence type="ECO:0000313" key="1">
    <source>
        <dbReference type="EMBL" id="TDD52325.1"/>
    </source>
</evidence>
<gene>
    <name evidence="1" type="ORF">E1286_08935</name>
</gene>
<organism evidence="1 2">
    <name type="scientific">Nonomuraea terrae</name>
    <dbReference type="NCBI Taxonomy" id="2530383"/>
    <lineage>
        <taxon>Bacteria</taxon>
        <taxon>Bacillati</taxon>
        <taxon>Actinomycetota</taxon>
        <taxon>Actinomycetes</taxon>
        <taxon>Streptosporangiales</taxon>
        <taxon>Streptosporangiaceae</taxon>
        <taxon>Nonomuraea</taxon>
    </lineage>
</organism>
<evidence type="ECO:0000313" key="2">
    <source>
        <dbReference type="Proteomes" id="UP000295302"/>
    </source>
</evidence>
<comment type="caution">
    <text evidence="1">The sequence shown here is derived from an EMBL/GenBank/DDBJ whole genome shotgun (WGS) entry which is preliminary data.</text>
</comment>
<dbReference type="Pfam" id="PF21997">
    <property type="entry name" value="DUF6928"/>
    <property type="match status" value="1"/>
</dbReference>
<dbReference type="EMBL" id="SMKQ01000017">
    <property type="protein sequence ID" value="TDD52325.1"/>
    <property type="molecule type" value="Genomic_DNA"/>
</dbReference>
<name>A0A4R4Z2X3_9ACTN</name>
<accession>A0A4R4Z2X3</accession>
<keyword evidence="2" id="KW-1185">Reference proteome</keyword>
<protein>
    <submittedName>
        <fullName evidence="1">Uncharacterized protein</fullName>
    </submittedName>
</protein>
<dbReference type="AlphaFoldDB" id="A0A4R4Z2X3"/>
<dbReference type="OrthoDB" id="4772769at2"/>
<reference evidence="1 2" key="1">
    <citation type="submission" date="2019-03" db="EMBL/GenBank/DDBJ databases">
        <title>Draft genome sequences of novel Actinobacteria.</title>
        <authorList>
            <person name="Sahin N."/>
            <person name="Ay H."/>
            <person name="Saygin H."/>
        </authorList>
    </citation>
    <scope>NUCLEOTIDE SEQUENCE [LARGE SCALE GENOMIC DNA]</scope>
    <source>
        <strain evidence="1 2">CH32</strain>
    </source>
</reference>
<dbReference type="Proteomes" id="UP000295302">
    <property type="component" value="Unassembled WGS sequence"/>
</dbReference>
<dbReference type="RefSeq" id="WP_132610603.1">
    <property type="nucleotide sequence ID" value="NZ_SMKQ01000017.1"/>
</dbReference>
<proteinExistence type="predicted"/>
<dbReference type="InterPro" id="IPR053847">
    <property type="entry name" value="DUF6928"/>
</dbReference>
<sequence>MGVKAWMLMYAEGDPRPILAAAPPLDREATGALVRRLHPGRRISETGDGTLLHQASPEQGRVYAACLPGLAIVCTEEAFLVEPSGLDRRFLNEAAGRTTYLVATHSGGDWFAYAIWDGDGGLRRSFSASGSDGVSELVGEPLPFEAPYLDADGEPDPYEATSLGDDAMRELFGVTFGDVALEKISLAGFEVT</sequence>